<dbReference type="RefSeq" id="WP_169532695.1">
    <property type="nucleotide sequence ID" value="NZ_JABBGH010000003.1"/>
</dbReference>
<reference evidence="1 2" key="1">
    <citation type="submission" date="2020-04" db="EMBL/GenBank/DDBJ databases">
        <title>Hymenobacter polaris sp. nov., isolated from Arctic soil.</title>
        <authorList>
            <person name="Dahal R.H."/>
        </authorList>
    </citation>
    <scope>NUCLEOTIDE SEQUENCE [LARGE SCALE GENOMIC DNA]</scope>
    <source>
        <strain evidence="1 2">RP-2-7</strain>
    </source>
</reference>
<protein>
    <submittedName>
        <fullName evidence="1">Uncharacterized protein</fullName>
    </submittedName>
</protein>
<sequence>MDITNYSSGSRGSYSCQIFTLRDGTELLLTCLMYSMLGPEELLPDVPRQTVRKSGAWPPGDELNFSTLF</sequence>
<proteinExistence type="predicted"/>
<keyword evidence="2" id="KW-1185">Reference proteome</keyword>
<evidence type="ECO:0000313" key="2">
    <source>
        <dbReference type="Proteomes" id="UP000559626"/>
    </source>
</evidence>
<dbReference type="Proteomes" id="UP000559626">
    <property type="component" value="Unassembled WGS sequence"/>
</dbReference>
<evidence type="ECO:0000313" key="1">
    <source>
        <dbReference type="EMBL" id="NML66999.1"/>
    </source>
</evidence>
<comment type="caution">
    <text evidence="1">The sequence shown here is derived from an EMBL/GenBank/DDBJ whole genome shotgun (WGS) entry which is preliminary data.</text>
</comment>
<dbReference type="AlphaFoldDB" id="A0A7Y0AGR9"/>
<name>A0A7Y0AGR9_9BACT</name>
<gene>
    <name evidence="1" type="ORF">HHL22_17470</name>
</gene>
<organism evidence="1 2">
    <name type="scientific">Hymenobacter polaris</name>
    <dbReference type="NCBI Taxonomy" id="2682546"/>
    <lineage>
        <taxon>Bacteria</taxon>
        <taxon>Pseudomonadati</taxon>
        <taxon>Bacteroidota</taxon>
        <taxon>Cytophagia</taxon>
        <taxon>Cytophagales</taxon>
        <taxon>Hymenobacteraceae</taxon>
        <taxon>Hymenobacter</taxon>
    </lineage>
</organism>
<dbReference type="EMBL" id="JABBGH010000003">
    <property type="protein sequence ID" value="NML66999.1"/>
    <property type="molecule type" value="Genomic_DNA"/>
</dbReference>
<accession>A0A7Y0AGR9</accession>